<dbReference type="EMBL" id="BAQP01000417">
    <property type="protein sequence ID" value="GBQ30670.1"/>
    <property type="molecule type" value="Genomic_DNA"/>
</dbReference>
<accession>A0ABQ0PBP3</accession>
<evidence type="ECO:0000256" key="1">
    <source>
        <dbReference type="SAM" id="MobiDB-lite"/>
    </source>
</evidence>
<name>A0ABQ0PBP3_9PROT</name>
<sequence length="67" mass="7534">MENVPMQDTLRIMGAHRPFEPPPLPSREKEQRPRPAPDEEEPPIDPDKEGLVEPLDPSDVDANSHAD</sequence>
<protein>
    <submittedName>
        <fullName evidence="2">Uncharacterized protein</fullName>
    </submittedName>
</protein>
<feature type="region of interest" description="Disordered" evidence="1">
    <location>
        <begin position="1"/>
        <end position="67"/>
    </location>
</feature>
<evidence type="ECO:0000313" key="3">
    <source>
        <dbReference type="Proteomes" id="UP001060895"/>
    </source>
</evidence>
<reference evidence="2" key="1">
    <citation type="submission" date="2013-04" db="EMBL/GenBank/DDBJ databases">
        <title>The genome sequencing project of 58 acetic acid bacteria.</title>
        <authorList>
            <person name="Okamoto-Kainuma A."/>
            <person name="Ishikawa M."/>
            <person name="Umino S."/>
            <person name="Koizumi Y."/>
            <person name="Shiwa Y."/>
            <person name="Yoshikawa H."/>
            <person name="Matsutani M."/>
            <person name="Matsushita K."/>
        </authorList>
    </citation>
    <scope>NUCLEOTIDE SEQUENCE</scope>
    <source>
        <strain evidence="2">DSM 12717</strain>
    </source>
</reference>
<keyword evidence="3" id="KW-1185">Reference proteome</keyword>
<gene>
    <name evidence="2" type="ORF">AA12717_3549</name>
</gene>
<evidence type="ECO:0000313" key="2">
    <source>
        <dbReference type="EMBL" id="GBQ30670.1"/>
    </source>
</evidence>
<comment type="caution">
    <text evidence="2">The sequence shown here is derived from an EMBL/GenBank/DDBJ whole genome shotgun (WGS) entry which is preliminary data.</text>
</comment>
<feature type="compositionally biased region" description="Basic and acidic residues" evidence="1">
    <location>
        <begin position="26"/>
        <end position="37"/>
    </location>
</feature>
<proteinExistence type="predicted"/>
<dbReference type="Proteomes" id="UP001060895">
    <property type="component" value="Unassembled WGS sequence"/>
</dbReference>
<organism evidence="2 3">
    <name type="scientific">Gluconacetobacter sacchari DSM 12717</name>
    <dbReference type="NCBI Taxonomy" id="1307940"/>
    <lineage>
        <taxon>Bacteria</taxon>
        <taxon>Pseudomonadati</taxon>
        <taxon>Pseudomonadota</taxon>
        <taxon>Alphaproteobacteria</taxon>
        <taxon>Acetobacterales</taxon>
        <taxon>Acetobacteraceae</taxon>
        <taxon>Gluconacetobacter</taxon>
    </lineage>
</organism>